<organism evidence="2 3">
    <name type="scientific">Echinicola strongylocentroti</name>
    <dbReference type="NCBI Taxonomy" id="1795355"/>
    <lineage>
        <taxon>Bacteria</taxon>
        <taxon>Pseudomonadati</taxon>
        <taxon>Bacteroidota</taxon>
        <taxon>Cytophagia</taxon>
        <taxon>Cytophagales</taxon>
        <taxon>Cyclobacteriaceae</taxon>
        <taxon>Echinicola</taxon>
    </lineage>
</organism>
<keyword evidence="2" id="KW-0808">Transferase</keyword>
<dbReference type="KEGG" id="est:DN752_21885"/>
<dbReference type="Pfam" id="PF00534">
    <property type="entry name" value="Glycos_transf_1"/>
    <property type="match status" value="1"/>
</dbReference>
<dbReference type="GO" id="GO:0016757">
    <property type="term" value="F:glycosyltransferase activity"/>
    <property type="evidence" value="ECO:0007669"/>
    <property type="project" value="InterPro"/>
</dbReference>
<dbReference type="PANTHER" id="PTHR12526">
    <property type="entry name" value="GLYCOSYLTRANSFERASE"/>
    <property type="match status" value="1"/>
</dbReference>
<dbReference type="EMBL" id="CP030041">
    <property type="protein sequence ID" value="AWW33290.1"/>
    <property type="molecule type" value="Genomic_DNA"/>
</dbReference>
<reference evidence="2 3" key="1">
    <citation type="submission" date="2018-06" db="EMBL/GenBank/DDBJ databases">
        <title>Echinicola strongylocentroti sp. nov., isolated from a sea urchin Strongylocentrotus intermedius.</title>
        <authorList>
            <person name="Bae S.S."/>
        </authorList>
    </citation>
    <scope>NUCLEOTIDE SEQUENCE [LARGE SCALE GENOMIC DNA]</scope>
    <source>
        <strain evidence="2 3">MEBiC08714</strain>
    </source>
</reference>
<dbReference type="Gene3D" id="3.40.50.2000">
    <property type="entry name" value="Glycogen Phosphorylase B"/>
    <property type="match status" value="2"/>
</dbReference>
<dbReference type="Proteomes" id="UP000248688">
    <property type="component" value="Chromosome"/>
</dbReference>
<evidence type="ECO:0000313" key="2">
    <source>
        <dbReference type="EMBL" id="AWW33290.1"/>
    </source>
</evidence>
<gene>
    <name evidence="2" type="ORF">DN752_21885</name>
</gene>
<keyword evidence="3" id="KW-1185">Reference proteome</keyword>
<evidence type="ECO:0000259" key="1">
    <source>
        <dbReference type="Pfam" id="PF00534"/>
    </source>
</evidence>
<accession>A0A2Z4IRC5</accession>
<proteinExistence type="predicted"/>
<name>A0A2Z4IRC5_9BACT</name>
<dbReference type="OrthoDB" id="9790710at2"/>
<dbReference type="InterPro" id="IPR001296">
    <property type="entry name" value="Glyco_trans_1"/>
</dbReference>
<evidence type="ECO:0000313" key="3">
    <source>
        <dbReference type="Proteomes" id="UP000248688"/>
    </source>
</evidence>
<feature type="domain" description="Glycosyl transferase family 1" evidence="1">
    <location>
        <begin position="165"/>
        <end position="317"/>
    </location>
</feature>
<dbReference type="SUPFAM" id="SSF53756">
    <property type="entry name" value="UDP-Glycosyltransferase/glycogen phosphorylase"/>
    <property type="match status" value="1"/>
</dbReference>
<dbReference type="AlphaFoldDB" id="A0A2Z4IRC5"/>
<dbReference type="PANTHER" id="PTHR12526:SF638">
    <property type="entry name" value="SPORE COAT PROTEIN SA"/>
    <property type="match status" value="1"/>
</dbReference>
<protein>
    <submittedName>
        <fullName evidence="2">Glycosyltransferase family 1 protein</fullName>
    </submittedName>
</protein>
<sequence>MDRELSCDFYFGDKMGDVRKMDYSLLKNFRKEVKNVKLLPPIYWQKGALALGNKPYKKFIVLGEYYCLSTWLLAFWCKANKQEIYFWTHGWYGNESTTKKIVKKIFFGLADGLLLYGDYARRLMVKEGFSDKKLKVIYNSLDYSLQVNLREKQRVDTIYRDHFGNSDPVLVFIGRLSKVKKLEMLILAMKRLEISYHQPVNLILVGDGEERSFLEKEAARFGLSDRVWFYGALYDESHIANLIYNADICVAPGNVGLTAMHSMVYGTPVITHNDFKFQMPEFEAISPGVTGDFFDKGDHEHLAKKIYEWLENDWDRDEVRLNCFKVIDTYYTPTFQINAIKEFILDEADHKEVLQKH</sequence>